<reference evidence="1" key="1">
    <citation type="submission" date="2018-11" db="EMBL/GenBank/DDBJ databases">
        <authorList>
            <consortium name="Pathogen Informatics"/>
        </authorList>
    </citation>
    <scope>NUCLEOTIDE SEQUENCE</scope>
</reference>
<evidence type="ECO:0000313" key="1">
    <source>
        <dbReference type="EMBL" id="VEL32360.1"/>
    </source>
</evidence>
<gene>
    <name evidence="1" type="ORF">PXEA_LOCUS25800</name>
</gene>
<name>A0A3S5C388_9PLAT</name>
<keyword evidence="2" id="KW-1185">Reference proteome</keyword>
<dbReference type="AlphaFoldDB" id="A0A3S5C388"/>
<evidence type="ECO:0000313" key="2">
    <source>
        <dbReference type="Proteomes" id="UP000784294"/>
    </source>
</evidence>
<dbReference type="EMBL" id="CAAALY010133430">
    <property type="protein sequence ID" value="VEL32360.1"/>
    <property type="molecule type" value="Genomic_DNA"/>
</dbReference>
<sequence length="81" mass="8316">MATASTAKENMTYAEVNVNLGQDDKDPGLEALIAAAAASVSPFLTSPLGCLNALLDVGADPRVGLAEQFPIHQAVCADCIE</sequence>
<dbReference type="Proteomes" id="UP000784294">
    <property type="component" value="Unassembled WGS sequence"/>
</dbReference>
<proteinExistence type="predicted"/>
<protein>
    <submittedName>
        <fullName evidence="1">Uncharacterized protein</fullName>
    </submittedName>
</protein>
<organism evidence="1 2">
    <name type="scientific">Protopolystoma xenopodis</name>
    <dbReference type="NCBI Taxonomy" id="117903"/>
    <lineage>
        <taxon>Eukaryota</taxon>
        <taxon>Metazoa</taxon>
        <taxon>Spiralia</taxon>
        <taxon>Lophotrochozoa</taxon>
        <taxon>Platyhelminthes</taxon>
        <taxon>Monogenea</taxon>
        <taxon>Polyopisthocotylea</taxon>
        <taxon>Polystomatidea</taxon>
        <taxon>Polystomatidae</taxon>
        <taxon>Protopolystoma</taxon>
    </lineage>
</organism>
<comment type="caution">
    <text evidence="1">The sequence shown here is derived from an EMBL/GenBank/DDBJ whole genome shotgun (WGS) entry which is preliminary data.</text>
</comment>
<accession>A0A3S5C388</accession>